<comment type="function">
    <text evidence="5">Catalyzes the sequential NAD-dependent oxidations of L-histidinol to L-histidinaldehyde and then to L-histidine.</text>
</comment>
<dbReference type="PIRSF" id="PIRSF000099">
    <property type="entry name" value="Histidinol_dh"/>
    <property type="match status" value="1"/>
</dbReference>
<feature type="binding site" evidence="5 9">
    <location>
        <position position="436"/>
    </location>
    <ligand>
        <name>substrate</name>
    </ligand>
</feature>
<dbReference type="PANTHER" id="PTHR21256">
    <property type="entry name" value="HISTIDINOL DEHYDROGENASE HDH"/>
    <property type="match status" value="1"/>
</dbReference>
<accession>A0A1I0V0E9</accession>
<comment type="cofactor">
    <cofactor evidence="5 10">
        <name>Zn(2+)</name>
        <dbReference type="ChEBI" id="CHEBI:29105"/>
    </cofactor>
    <text evidence="5 10">Binds 1 zinc ion per subunit.</text>
</comment>
<dbReference type="SUPFAM" id="SSF53720">
    <property type="entry name" value="ALDH-like"/>
    <property type="match status" value="1"/>
</dbReference>
<feature type="binding site" evidence="5 9">
    <location>
        <position position="377"/>
    </location>
    <ligand>
        <name>substrate</name>
    </ligand>
</feature>
<gene>
    <name evidence="5" type="primary">hisD</name>
    <name evidence="12" type="ORF">SAMN05216587_10145</name>
</gene>
<evidence type="ECO:0000256" key="2">
    <source>
        <dbReference type="ARBA" id="ARBA00022723"/>
    </source>
</evidence>
<dbReference type="FunFam" id="3.40.50.1980:FF:000001">
    <property type="entry name" value="Histidinol dehydrogenase"/>
    <property type="match status" value="1"/>
</dbReference>
<evidence type="ECO:0000256" key="5">
    <source>
        <dbReference type="HAMAP-Rule" id="MF_01024"/>
    </source>
</evidence>
<dbReference type="CDD" id="cd06572">
    <property type="entry name" value="Histidinol_dh"/>
    <property type="match status" value="1"/>
</dbReference>
<feature type="binding site" evidence="5 10">
    <location>
        <position position="377"/>
    </location>
    <ligand>
        <name>Zn(2+)</name>
        <dbReference type="ChEBI" id="CHEBI:29105"/>
    </ligand>
</feature>
<keyword evidence="5" id="KW-0368">Histidine biosynthesis</keyword>
<comment type="similarity">
    <text evidence="1 5 6 11">Belongs to the histidinol dehydrogenase family.</text>
</comment>
<dbReference type="InterPro" id="IPR016161">
    <property type="entry name" value="Ald_DH/histidinol_DH"/>
</dbReference>
<evidence type="ECO:0000256" key="11">
    <source>
        <dbReference type="RuleBase" id="RU004175"/>
    </source>
</evidence>
<dbReference type="Pfam" id="PF00815">
    <property type="entry name" value="Histidinol_dh"/>
    <property type="match status" value="1"/>
</dbReference>
<feature type="binding site" evidence="5 10">
    <location>
        <position position="275"/>
    </location>
    <ligand>
        <name>Zn(2+)</name>
        <dbReference type="ChEBI" id="CHEBI:29105"/>
    </ligand>
</feature>
<dbReference type="EMBL" id="FOJX01000001">
    <property type="protein sequence ID" value="SFA69006.1"/>
    <property type="molecule type" value="Genomic_DNA"/>
</dbReference>
<dbReference type="InterPro" id="IPR022695">
    <property type="entry name" value="Histidinol_DH_monofunct"/>
</dbReference>
<evidence type="ECO:0000256" key="8">
    <source>
        <dbReference type="PIRSR" id="PIRSR000099-2"/>
    </source>
</evidence>
<dbReference type="GO" id="GO:0005829">
    <property type="term" value="C:cytosol"/>
    <property type="evidence" value="ECO:0007669"/>
    <property type="project" value="TreeGrafter"/>
</dbReference>
<feature type="binding site" evidence="5 8">
    <location>
        <position position="207"/>
    </location>
    <ligand>
        <name>NAD(+)</name>
        <dbReference type="ChEBI" id="CHEBI:57540"/>
    </ligand>
</feature>
<feature type="binding site" evidence="5 8">
    <location>
        <position position="146"/>
    </location>
    <ligand>
        <name>NAD(+)</name>
        <dbReference type="ChEBI" id="CHEBI:57540"/>
    </ligand>
</feature>
<dbReference type="Proteomes" id="UP000183843">
    <property type="component" value="Unassembled WGS sequence"/>
</dbReference>
<protein>
    <recommendedName>
        <fullName evidence="5">Histidinol dehydrogenase</fullName>
        <shortName evidence="5">HDH</shortName>
        <ecNumber evidence="5">1.1.1.23</ecNumber>
    </recommendedName>
</protein>
<feature type="binding site" evidence="5 10">
    <location>
        <position position="278"/>
    </location>
    <ligand>
        <name>Zn(2+)</name>
        <dbReference type="ChEBI" id="CHEBI:29105"/>
    </ligand>
</feature>
<comment type="pathway">
    <text evidence="5">Amino-acid biosynthesis; L-histidine biosynthesis; L-histidine from 5-phospho-alpha-D-ribose 1-diphosphate: step 9/9.</text>
</comment>
<dbReference type="NCBIfam" id="TIGR00069">
    <property type="entry name" value="hisD"/>
    <property type="match status" value="1"/>
</dbReference>
<keyword evidence="4 5" id="KW-0560">Oxidoreductase</keyword>
<dbReference type="RefSeq" id="WP_074811491.1">
    <property type="nucleotide sequence ID" value="NZ_FOJX01000001.1"/>
</dbReference>
<evidence type="ECO:0000313" key="13">
    <source>
        <dbReference type="Proteomes" id="UP000183843"/>
    </source>
</evidence>
<evidence type="ECO:0000256" key="9">
    <source>
        <dbReference type="PIRSR" id="PIRSR000099-3"/>
    </source>
</evidence>
<dbReference type="GO" id="GO:0008270">
    <property type="term" value="F:zinc ion binding"/>
    <property type="evidence" value="ECO:0007669"/>
    <property type="project" value="UniProtKB-UniRule"/>
</dbReference>
<proteinExistence type="inferred from homology"/>
<dbReference type="HAMAP" id="MF_01024">
    <property type="entry name" value="HisD"/>
    <property type="match status" value="1"/>
</dbReference>
<feature type="binding site" evidence="5 9">
    <location>
        <position position="253"/>
    </location>
    <ligand>
        <name>substrate</name>
    </ligand>
</feature>
<evidence type="ECO:0000256" key="1">
    <source>
        <dbReference type="ARBA" id="ARBA00010178"/>
    </source>
</evidence>
<keyword evidence="5 8" id="KW-0520">NAD</keyword>
<sequence>MKIVKASELGEAAINKLLQKPAFDEVELSPKIREANKATFGKDMTAAELVAQIVRDVRFEGDKAVLRYTKLIDKVDCDIKDLVVTEEEFAAAEAQADPQVVASLKKAAENVRRYHEEQKPNSWMTYREHGSLLGQSLIPLDRVGIYVPGGTAAYPSSVIMNAMPAVVAGVGEIVMMVPPKNGAINPYVLIAARLAGVKKIYKIGGAQAIAALAFGTESIPRVDKITGPGNIFVTLAKKEVYGHVDIDMLAGPSEILIVADDSADPVYTAADMLSQAEHDPLASSIVITDSEKLARQVAIEAENQLQKLPRQEIARASIERNGLIVIAENMQQALRFANTSAPEHLELLTREPFQLLPYVRHAGAVFLGAYSPEPLGDYFAGPNHVLPTGGTARYYSVLNVETFMKRTSLISYTQPALEAVSEDIIRLAETEGLQAHANAIRLRRKN</sequence>
<feature type="active site" description="Proton acceptor" evidence="5 7">
    <location>
        <position position="343"/>
    </location>
</feature>
<evidence type="ECO:0000256" key="7">
    <source>
        <dbReference type="PIRSR" id="PIRSR000099-1"/>
    </source>
</evidence>
<dbReference type="EC" id="1.1.1.23" evidence="5"/>
<feature type="binding site" evidence="5 9">
    <location>
        <position position="278"/>
    </location>
    <ligand>
        <name>substrate</name>
    </ligand>
</feature>
<evidence type="ECO:0000313" key="12">
    <source>
        <dbReference type="EMBL" id="SFA69006.1"/>
    </source>
</evidence>
<reference evidence="12 13" key="1">
    <citation type="submission" date="2016-10" db="EMBL/GenBank/DDBJ databases">
        <authorList>
            <person name="de Groot N.N."/>
        </authorList>
    </citation>
    <scope>NUCLEOTIDE SEQUENCE [LARGE SCALE GENOMIC DNA]</scope>
    <source>
        <strain evidence="12 13">L14</strain>
    </source>
</reference>
<feature type="binding site" evidence="5 9">
    <location>
        <position position="344"/>
    </location>
    <ligand>
        <name>substrate</name>
    </ligand>
</feature>
<dbReference type="UniPathway" id="UPA00031">
    <property type="reaction ID" value="UER00014"/>
</dbReference>
<dbReference type="GO" id="GO:0000105">
    <property type="term" value="P:L-histidine biosynthetic process"/>
    <property type="evidence" value="ECO:0007669"/>
    <property type="project" value="UniProtKB-UniRule"/>
</dbReference>
<keyword evidence="2 5" id="KW-0479">Metal-binding</keyword>
<keyword evidence="5" id="KW-0028">Amino-acid biosynthesis</keyword>
<keyword evidence="3 5" id="KW-0862">Zinc</keyword>
<evidence type="ECO:0000256" key="10">
    <source>
        <dbReference type="PIRSR" id="PIRSR000099-4"/>
    </source>
</evidence>
<feature type="binding site" evidence="5 10">
    <location>
        <position position="436"/>
    </location>
    <ligand>
        <name>Zn(2+)</name>
        <dbReference type="ChEBI" id="CHEBI:29105"/>
    </ligand>
</feature>
<feature type="active site" description="Proton acceptor" evidence="5 7">
    <location>
        <position position="344"/>
    </location>
</feature>
<evidence type="ECO:0000256" key="3">
    <source>
        <dbReference type="ARBA" id="ARBA00022833"/>
    </source>
</evidence>
<dbReference type="Gene3D" id="3.40.50.1980">
    <property type="entry name" value="Nitrogenase molybdenum iron protein domain"/>
    <property type="match status" value="2"/>
</dbReference>
<feature type="binding site" evidence="5 9">
    <location>
        <position position="275"/>
    </location>
    <ligand>
        <name>substrate</name>
    </ligand>
</feature>
<evidence type="ECO:0000256" key="4">
    <source>
        <dbReference type="ARBA" id="ARBA00023002"/>
    </source>
</evidence>
<dbReference type="PRINTS" id="PR00083">
    <property type="entry name" value="HOLDHDRGNASE"/>
</dbReference>
<dbReference type="Gene3D" id="1.20.5.1300">
    <property type="match status" value="1"/>
</dbReference>
<organism evidence="12 13">
    <name type="scientific">Selenomonas ruminantium</name>
    <dbReference type="NCBI Taxonomy" id="971"/>
    <lineage>
        <taxon>Bacteria</taxon>
        <taxon>Bacillati</taxon>
        <taxon>Bacillota</taxon>
        <taxon>Negativicutes</taxon>
        <taxon>Selenomonadales</taxon>
        <taxon>Selenomonadaceae</taxon>
        <taxon>Selenomonas</taxon>
    </lineage>
</organism>
<evidence type="ECO:0000256" key="6">
    <source>
        <dbReference type="PIRNR" id="PIRNR000099"/>
    </source>
</evidence>
<feature type="binding site" evidence="5 8">
    <location>
        <position position="230"/>
    </location>
    <ligand>
        <name>NAD(+)</name>
        <dbReference type="ChEBI" id="CHEBI:57540"/>
    </ligand>
</feature>
<dbReference type="PANTHER" id="PTHR21256:SF2">
    <property type="entry name" value="HISTIDINE BIOSYNTHESIS TRIFUNCTIONAL PROTEIN"/>
    <property type="match status" value="1"/>
</dbReference>
<name>A0A1I0V0E9_SELRU</name>
<dbReference type="InterPro" id="IPR012131">
    <property type="entry name" value="Hstdl_DH"/>
</dbReference>
<dbReference type="AlphaFoldDB" id="A0A1I0V0E9"/>
<feature type="binding site" evidence="5 9">
    <location>
        <position position="431"/>
    </location>
    <ligand>
        <name>substrate</name>
    </ligand>
</feature>
<dbReference type="GO" id="GO:0004399">
    <property type="term" value="F:histidinol dehydrogenase activity"/>
    <property type="evidence" value="ECO:0007669"/>
    <property type="project" value="UniProtKB-UniRule"/>
</dbReference>
<dbReference type="GO" id="GO:0051287">
    <property type="term" value="F:NAD binding"/>
    <property type="evidence" value="ECO:0007669"/>
    <property type="project" value="InterPro"/>
</dbReference>
<comment type="catalytic activity">
    <reaction evidence="5">
        <text>L-histidinol + 2 NAD(+) + H2O = L-histidine + 2 NADH + 3 H(+)</text>
        <dbReference type="Rhea" id="RHEA:20641"/>
        <dbReference type="ChEBI" id="CHEBI:15377"/>
        <dbReference type="ChEBI" id="CHEBI:15378"/>
        <dbReference type="ChEBI" id="CHEBI:57540"/>
        <dbReference type="ChEBI" id="CHEBI:57595"/>
        <dbReference type="ChEBI" id="CHEBI:57699"/>
        <dbReference type="ChEBI" id="CHEBI:57945"/>
        <dbReference type="EC" id="1.1.1.23"/>
    </reaction>
</comment>
<dbReference type="FunFam" id="3.40.50.1980:FF:000026">
    <property type="entry name" value="Histidinol dehydrogenase"/>
    <property type="match status" value="1"/>
</dbReference>